<feature type="domain" description="DC1" evidence="2">
    <location>
        <begin position="237"/>
        <end position="278"/>
    </location>
</feature>
<proteinExistence type="predicted"/>
<gene>
    <name evidence="3" type="ORF">ISN44_As04g011180</name>
</gene>
<keyword evidence="1" id="KW-0677">Repeat</keyword>
<dbReference type="Pfam" id="PF03107">
    <property type="entry name" value="C1_2"/>
    <property type="match status" value="5"/>
</dbReference>
<evidence type="ECO:0000313" key="4">
    <source>
        <dbReference type="Proteomes" id="UP000694251"/>
    </source>
</evidence>
<reference evidence="3 4" key="1">
    <citation type="submission" date="2020-12" db="EMBL/GenBank/DDBJ databases">
        <title>Concerted genomic and epigenomic changes stabilize Arabidopsis allopolyploids.</title>
        <authorList>
            <person name="Chen Z."/>
        </authorList>
    </citation>
    <scope>NUCLEOTIDE SEQUENCE [LARGE SCALE GENOMIC DNA]</scope>
    <source>
        <strain evidence="3">As9502</strain>
        <tissue evidence="3">Leaf</tissue>
    </source>
</reference>
<dbReference type="PANTHER" id="PTHR32410">
    <property type="entry name" value="CYSTEINE/HISTIDINE-RICH C1 DOMAIN FAMILY PROTEIN"/>
    <property type="match status" value="1"/>
</dbReference>
<dbReference type="Proteomes" id="UP000694251">
    <property type="component" value="Chromosome 4"/>
</dbReference>
<dbReference type="OrthoDB" id="1884766at2759"/>
<organism evidence="3 4">
    <name type="scientific">Arabidopsis suecica</name>
    <name type="common">Swedish thale-cress</name>
    <name type="synonym">Cardaminopsis suecica</name>
    <dbReference type="NCBI Taxonomy" id="45249"/>
    <lineage>
        <taxon>Eukaryota</taxon>
        <taxon>Viridiplantae</taxon>
        <taxon>Streptophyta</taxon>
        <taxon>Embryophyta</taxon>
        <taxon>Tracheophyta</taxon>
        <taxon>Spermatophyta</taxon>
        <taxon>Magnoliopsida</taxon>
        <taxon>eudicotyledons</taxon>
        <taxon>Gunneridae</taxon>
        <taxon>Pentapetalae</taxon>
        <taxon>rosids</taxon>
        <taxon>malvids</taxon>
        <taxon>Brassicales</taxon>
        <taxon>Brassicaceae</taxon>
        <taxon>Camelineae</taxon>
        <taxon>Arabidopsis</taxon>
    </lineage>
</organism>
<evidence type="ECO:0000256" key="1">
    <source>
        <dbReference type="ARBA" id="ARBA00022737"/>
    </source>
</evidence>
<feature type="domain" description="DC1" evidence="2">
    <location>
        <begin position="175"/>
        <end position="224"/>
    </location>
</feature>
<sequence length="531" mass="61161">MESEGVSLPLIHEHLMMPLNDLRKGDCCGRSEFYNGGYYCESCDIFVHKKCVDESSEYIEHPSHSVHTLKLQSKPQNRCDLCDKNMDLSYRCEACDFDVDLYCAKYPPPGVIDISETHHHKLTFLKERIQFLCNANCWEVGYGFSYRCHECDLAFHVDFVWNPPEAKNLLEVNHPHHPLHPLKLHIGQSPEYYDAKCRLCARKIDDKKIYHCFSCNFSLDMLCVLNPPPQSFMDLKVHDHQLTPLPRLDSFTCNACGLKGDRSPYVCFYCGFMIHQDCLSLPRLININRHDHRVSRTTILGVMNSGCGFCRKKVDWTWGGYSCHICPGYVVHSKCATRRDVWNGKELEGIPEEVEDIEPYVVIDEITIHHFSHKEHYLRFHINGVLSEESKCCSACTHSIFLQPFYGCIDCDFFLHQNCAESPRRKWHVLHNDRLTLVTSMAKLFTFDACNRISNGFMYQCGDTKLDVLCGSGLTEPFDHPSHPHHPLYNIPLARKEICDGCNKGVFQVFMCIESGCGFSYASGAPRYHNW</sequence>
<dbReference type="PANTHER" id="PTHR32410:SF154">
    <property type="entry name" value="CHP-RICH ZINC FINGER PROTEIN-LIKE-RELATED"/>
    <property type="match status" value="1"/>
</dbReference>
<feature type="domain" description="DC1" evidence="2">
    <location>
        <begin position="288"/>
        <end position="336"/>
    </location>
</feature>
<evidence type="ECO:0000313" key="3">
    <source>
        <dbReference type="EMBL" id="KAG7620101.1"/>
    </source>
</evidence>
<dbReference type="AlphaFoldDB" id="A0A8T2EKS1"/>
<comment type="caution">
    <text evidence="3">The sequence shown here is derived from an EMBL/GenBank/DDBJ whole genome shotgun (WGS) entry which is preliminary data.</text>
</comment>
<keyword evidence="4" id="KW-1185">Reference proteome</keyword>
<dbReference type="InterPro" id="IPR053192">
    <property type="entry name" value="Vacuole_Formation_Reg"/>
</dbReference>
<protein>
    <submittedName>
        <fullName evidence="3">DC1</fullName>
    </submittedName>
</protein>
<feature type="domain" description="DC1" evidence="2">
    <location>
        <begin position="371"/>
        <end position="420"/>
    </location>
</feature>
<evidence type="ECO:0000259" key="2">
    <source>
        <dbReference type="Pfam" id="PF03107"/>
    </source>
</evidence>
<accession>A0A8T2EKS1</accession>
<feature type="domain" description="DC1" evidence="2">
    <location>
        <begin position="62"/>
        <end position="104"/>
    </location>
</feature>
<name>A0A8T2EKS1_ARASU</name>
<dbReference type="InterPro" id="IPR004146">
    <property type="entry name" value="DC1"/>
</dbReference>
<dbReference type="EMBL" id="JAEFBJ010000004">
    <property type="protein sequence ID" value="KAG7620101.1"/>
    <property type="molecule type" value="Genomic_DNA"/>
</dbReference>